<organism evidence="3 4">
    <name type="scientific">Desulfosporosinus fructosivorans</name>
    <dbReference type="NCBI Taxonomy" id="2018669"/>
    <lineage>
        <taxon>Bacteria</taxon>
        <taxon>Bacillati</taxon>
        <taxon>Bacillota</taxon>
        <taxon>Clostridia</taxon>
        <taxon>Eubacteriales</taxon>
        <taxon>Desulfitobacteriaceae</taxon>
        <taxon>Desulfosporosinus</taxon>
    </lineage>
</organism>
<evidence type="ECO:0000313" key="4">
    <source>
        <dbReference type="Proteomes" id="UP000298460"/>
    </source>
</evidence>
<evidence type="ECO:0000256" key="1">
    <source>
        <dbReference type="SAM" id="Coils"/>
    </source>
</evidence>
<feature type="coiled-coil region" evidence="1">
    <location>
        <begin position="195"/>
        <end position="229"/>
    </location>
</feature>
<feature type="coiled-coil region" evidence="1">
    <location>
        <begin position="265"/>
        <end position="313"/>
    </location>
</feature>
<reference evidence="3 4" key="1">
    <citation type="submission" date="2019-03" db="EMBL/GenBank/DDBJ databases">
        <title>Draft Genome Sequence of Desulfosporosinus fructosivorans Strain 63.6F, Isolated from Marine Sediment in the Baltic Sea.</title>
        <authorList>
            <person name="Hausmann B."/>
            <person name="Vandieken V."/>
            <person name="Pjevac P."/>
            <person name="Schreck K."/>
            <person name="Herbold C.W."/>
            <person name="Loy A."/>
        </authorList>
    </citation>
    <scope>NUCLEOTIDE SEQUENCE [LARGE SCALE GENOMIC DNA]</scope>
    <source>
        <strain evidence="3 4">63.6F</strain>
    </source>
</reference>
<keyword evidence="4" id="KW-1185">Reference proteome</keyword>
<accession>A0A4Z0RBN7</accession>
<keyword evidence="2" id="KW-0732">Signal</keyword>
<keyword evidence="1" id="KW-0175">Coiled coil</keyword>
<dbReference type="RefSeq" id="WP_135544517.1">
    <property type="nucleotide sequence ID" value="NZ_SPQQ01000001.1"/>
</dbReference>
<evidence type="ECO:0000313" key="3">
    <source>
        <dbReference type="EMBL" id="TGE39577.1"/>
    </source>
</evidence>
<comment type="caution">
    <text evidence="3">The sequence shown here is derived from an EMBL/GenBank/DDBJ whole genome shotgun (WGS) entry which is preliminary data.</text>
</comment>
<feature type="signal peptide" evidence="2">
    <location>
        <begin position="1"/>
        <end position="24"/>
    </location>
</feature>
<feature type="coiled-coil region" evidence="1">
    <location>
        <begin position="75"/>
        <end position="102"/>
    </location>
</feature>
<protein>
    <submittedName>
        <fullName evidence="3">TolC family protein</fullName>
    </submittedName>
</protein>
<dbReference type="OrthoDB" id="1903697at2"/>
<evidence type="ECO:0000256" key="2">
    <source>
        <dbReference type="SAM" id="SignalP"/>
    </source>
</evidence>
<feature type="chain" id="PRO_5021358042" evidence="2">
    <location>
        <begin position="25"/>
        <end position="401"/>
    </location>
</feature>
<name>A0A4Z0RBN7_9FIRM</name>
<dbReference type="Gene3D" id="1.20.1600.10">
    <property type="entry name" value="Outer membrane efflux proteins (OEP)"/>
    <property type="match status" value="1"/>
</dbReference>
<dbReference type="AlphaFoldDB" id="A0A4Z0RBN7"/>
<sequence length="401" mass="44796">MKKIVGASLLSTMLLLGQPIMAFADIDTTTTTTDGTTATTDSKTINFGDIGSIIAEQNIEAHINVNKRLQSKLSSTDLKKTIRELEDDLEDVNDQRDSADFAEIIQLGAEKRVLLANIKLAERNIIDQPTLEAMADLQASMSDDSQTRFAESIFVAYNQLNLNSADISLSIKTLEDQLTTLQLQESLGMITYNAMNDLKTKIVDLQTNLESIEFQRESLESQLKNVLNDQENTLVIGSIPIVDQELIIEDEDADLKMAQENSYAIKLQEQQIVILQSALASAQKDHGGSSKEYKSTNYELENATLELAQLKDTLRLNYNSMLDDITKKQSDLRLAEQTLADKKVALTEAQIRMSLGMLSKLDMDSAFTNYQVQEDAVKTKQIELFNAKNSYEWFLKGMPQA</sequence>
<gene>
    <name evidence="3" type="ORF">E4K67_00755</name>
</gene>
<dbReference type="SUPFAM" id="SSF56954">
    <property type="entry name" value="Outer membrane efflux proteins (OEP)"/>
    <property type="match status" value="1"/>
</dbReference>
<proteinExistence type="predicted"/>
<dbReference type="Proteomes" id="UP000298460">
    <property type="component" value="Unassembled WGS sequence"/>
</dbReference>
<dbReference type="EMBL" id="SPQQ01000001">
    <property type="protein sequence ID" value="TGE39577.1"/>
    <property type="molecule type" value="Genomic_DNA"/>
</dbReference>